<name>A0A147GNB0_9BURK</name>
<proteinExistence type="predicted"/>
<comment type="caution">
    <text evidence="1">The sequence shown here is derived from an EMBL/GenBank/DDBJ whole genome shotgun (WGS) entry which is preliminary data.</text>
</comment>
<accession>A0A147GNB0</accession>
<keyword evidence="2" id="KW-1185">Reference proteome</keyword>
<evidence type="ECO:0000313" key="2">
    <source>
        <dbReference type="Proteomes" id="UP000072741"/>
    </source>
</evidence>
<organism evidence="1 2">
    <name type="scientific">Pseudacidovorax intermedius</name>
    <dbReference type="NCBI Taxonomy" id="433924"/>
    <lineage>
        <taxon>Bacteria</taxon>
        <taxon>Pseudomonadati</taxon>
        <taxon>Pseudomonadota</taxon>
        <taxon>Betaproteobacteria</taxon>
        <taxon>Burkholderiales</taxon>
        <taxon>Comamonadaceae</taxon>
        <taxon>Pseudacidovorax</taxon>
    </lineage>
</organism>
<sequence>MALVQTLKFYELLDSARVRGTDVKAVFDGFEDVTVDVETVPDEPPAESDKTTDFVTIRIPGTSGRTRGGQAPTTGIIGRCGAIGARRNEAHPELSEIGMVSDADGPIAALAAALKIATMAVNGDPLPGDVIVTTHISTDAPTQPHTPVPFMGAPVSMVTMNRHEVLPEMDVILSIDASKGNRIVKQKGIAITPTIMQGYVLAVSDDLVSIMEYCTGRVAVTLPIAIQDIIPYDLKQFPRFNSIVSPHAATTSPVVGVAVTSQSVIPGSATSANHAIDIAEAAQFVVEVAKQYGAGRCQVVDIPTFELLVSQYLDLNIFRTNGKGAAAQA</sequence>
<reference evidence="1 2" key="1">
    <citation type="journal article" date="2016" name="Front. Microbiol.">
        <title>Genomic Resource of Rice Seed Associated Bacteria.</title>
        <authorList>
            <person name="Midha S."/>
            <person name="Bansal K."/>
            <person name="Sharma S."/>
            <person name="Kumar N."/>
            <person name="Patil P.P."/>
            <person name="Chaudhry V."/>
            <person name="Patil P.B."/>
        </authorList>
    </citation>
    <scope>NUCLEOTIDE SEQUENCE [LARGE SCALE GENOMIC DNA]</scope>
    <source>
        <strain evidence="1 2">NS331</strain>
    </source>
</reference>
<protein>
    <recommendedName>
        <fullName evidence="3">DUF1177 domain-containing protein</fullName>
    </recommendedName>
</protein>
<evidence type="ECO:0000313" key="1">
    <source>
        <dbReference type="EMBL" id="KTT15373.1"/>
    </source>
</evidence>
<dbReference type="PATRIC" id="fig|433924.3.peg.1212"/>
<dbReference type="RefSeq" id="WP_058643869.1">
    <property type="nucleotide sequence ID" value="NZ_LDSL01000145.1"/>
</dbReference>
<dbReference type="OrthoDB" id="9782903at2"/>
<dbReference type="EMBL" id="LDSL01000145">
    <property type="protein sequence ID" value="KTT15373.1"/>
    <property type="molecule type" value="Genomic_DNA"/>
</dbReference>
<dbReference type="InterPro" id="IPR009561">
    <property type="entry name" value="DUF1177"/>
</dbReference>
<evidence type="ECO:0008006" key="3">
    <source>
        <dbReference type="Google" id="ProtNLM"/>
    </source>
</evidence>
<gene>
    <name evidence="1" type="ORF">NS331_20895</name>
</gene>
<dbReference type="AlphaFoldDB" id="A0A147GNB0"/>
<dbReference type="Pfam" id="PF06675">
    <property type="entry name" value="DUF1177"/>
    <property type="match status" value="1"/>
</dbReference>
<dbReference type="Proteomes" id="UP000072741">
    <property type="component" value="Unassembled WGS sequence"/>
</dbReference>